<reference evidence="5 6" key="1">
    <citation type="submission" date="2021-08" db="EMBL/GenBank/DDBJ databases">
        <authorList>
            <person name="Tuo L."/>
        </authorList>
    </citation>
    <scope>NUCLEOTIDE SEQUENCE [LARGE SCALE GENOMIC DNA]</scope>
    <source>
        <strain evidence="5 6">JCM 31229</strain>
    </source>
</reference>
<accession>A0ABS7PRL4</accession>
<dbReference type="RefSeq" id="WP_222990932.1">
    <property type="nucleotide sequence ID" value="NZ_JAINVV010000008.1"/>
</dbReference>
<organism evidence="5 6">
    <name type="scientific">Sphingomonas colocasiae</name>
    <dbReference type="NCBI Taxonomy" id="1848973"/>
    <lineage>
        <taxon>Bacteria</taxon>
        <taxon>Pseudomonadati</taxon>
        <taxon>Pseudomonadota</taxon>
        <taxon>Alphaproteobacteria</taxon>
        <taxon>Sphingomonadales</taxon>
        <taxon>Sphingomonadaceae</taxon>
        <taxon>Sphingomonas</taxon>
    </lineage>
</organism>
<dbReference type="Gene3D" id="1.10.10.10">
    <property type="entry name" value="Winged helix-like DNA-binding domain superfamily/Winged helix DNA-binding domain"/>
    <property type="match status" value="1"/>
</dbReference>
<keyword evidence="2" id="KW-0238">DNA-binding</keyword>
<dbReference type="PRINTS" id="PR00033">
    <property type="entry name" value="HTHASNC"/>
</dbReference>
<dbReference type="InterPro" id="IPR000485">
    <property type="entry name" value="AsnC-type_HTH_dom"/>
</dbReference>
<dbReference type="Gene3D" id="3.30.70.920">
    <property type="match status" value="1"/>
</dbReference>
<evidence type="ECO:0000313" key="5">
    <source>
        <dbReference type="EMBL" id="MBY8823816.1"/>
    </source>
</evidence>
<dbReference type="InterPro" id="IPR011008">
    <property type="entry name" value="Dimeric_a/b-barrel"/>
</dbReference>
<comment type="caution">
    <text evidence="5">The sequence shown here is derived from an EMBL/GenBank/DDBJ whole genome shotgun (WGS) entry which is preliminary data.</text>
</comment>
<dbReference type="PANTHER" id="PTHR30154">
    <property type="entry name" value="LEUCINE-RESPONSIVE REGULATORY PROTEIN"/>
    <property type="match status" value="1"/>
</dbReference>
<proteinExistence type="predicted"/>
<evidence type="ECO:0000256" key="2">
    <source>
        <dbReference type="ARBA" id="ARBA00023125"/>
    </source>
</evidence>
<evidence type="ECO:0000256" key="3">
    <source>
        <dbReference type="ARBA" id="ARBA00023163"/>
    </source>
</evidence>
<protein>
    <submittedName>
        <fullName evidence="5">Lrp/AsnC family transcriptional regulator</fullName>
    </submittedName>
</protein>
<keyword evidence="6" id="KW-1185">Reference proteome</keyword>
<evidence type="ECO:0000259" key="4">
    <source>
        <dbReference type="PROSITE" id="PS50956"/>
    </source>
</evidence>
<evidence type="ECO:0000313" key="6">
    <source>
        <dbReference type="Proteomes" id="UP000706039"/>
    </source>
</evidence>
<dbReference type="InterPro" id="IPR011991">
    <property type="entry name" value="ArsR-like_HTH"/>
</dbReference>
<name>A0ABS7PRL4_9SPHN</name>
<dbReference type="SUPFAM" id="SSF54909">
    <property type="entry name" value="Dimeric alpha+beta barrel"/>
    <property type="match status" value="1"/>
</dbReference>
<dbReference type="InterPro" id="IPR036390">
    <property type="entry name" value="WH_DNA-bd_sf"/>
</dbReference>
<dbReference type="InterPro" id="IPR019888">
    <property type="entry name" value="Tscrpt_reg_AsnC-like"/>
</dbReference>
<dbReference type="PANTHER" id="PTHR30154:SF34">
    <property type="entry name" value="TRANSCRIPTIONAL REGULATOR AZLB"/>
    <property type="match status" value="1"/>
</dbReference>
<dbReference type="Proteomes" id="UP000706039">
    <property type="component" value="Unassembled WGS sequence"/>
</dbReference>
<sequence length="164" mass="18040">MPAESALPSLDRIDREIVSALEGDARLSFAALADAVGISKSPCWKRVQALEDAKVIRGYHAAVDPAAVGLRTTAFVRVMVRFDLHLAFEDAVRAHPMVMACHATVGDADYQLQVLARDMGDLDELLRTELWRLPGVERFVTTIAMREIKGGGAIAANAWRKRDR</sequence>
<dbReference type="InterPro" id="IPR019887">
    <property type="entry name" value="Tscrpt_reg_AsnC/Lrp_C"/>
</dbReference>
<dbReference type="InterPro" id="IPR036388">
    <property type="entry name" value="WH-like_DNA-bd_sf"/>
</dbReference>
<gene>
    <name evidence="5" type="ORF">K7G82_16040</name>
</gene>
<keyword evidence="1" id="KW-0805">Transcription regulation</keyword>
<evidence type="ECO:0000256" key="1">
    <source>
        <dbReference type="ARBA" id="ARBA00023015"/>
    </source>
</evidence>
<dbReference type="SMART" id="SM00344">
    <property type="entry name" value="HTH_ASNC"/>
    <property type="match status" value="1"/>
</dbReference>
<keyword evidence="3" id="KW-0804">Transcription</keyword>
<dbReference type="PROSITE" id="PS50956">
    <property type="entry name" value="HTH_ASNC_2"/>
    <property type="match status" value="1"/>
</dbReference>
<dbReference type="Pfam" id="PF13404">
    <property type="entry name" value="HTH_AsnC-type"/>
    <property type="match status" value="1"/>
</dbReference>
<dbReference type="CDD" id="cd00090">
    <property type="entry name" value="HTH_ARSR"/>
    <property type="match status" value="1"/>
</dbReference>
<dbReference type="SUPFAM" id="SSF46785">
    <property type="entry name" value="Winged helix' DNA-binding domain"/>
    <property type="match status" value="1"/>
</dbReference>
<dbReference type="EMBL" id="JAINVV010000008">
    <property type="protein sequence ID" value="MBY8823816.1"/>
    <property type="molecule type" value="Genomic_DNA"/>
</dbReference>
<feature type="domain" description="HTH asnC-type" evidence="4">
    <location>
        <begin position="10"/>
        <end position="71"/>
    </location>
</feature>
<dbReference type="Pfam" id="PF01037">
    <property type="entry name" value="AsnC_trans_reg"/>
    <property type="match status" value="1"/>
</dbReference>